<reference evidence="4" key="1">
    <citation type="submission" date="2016-07" db="EMBL/GenBank/DDBJ databases">
        <title>Microvirga ossetica sp. nov. a new species of rhizobia isolated from root nodules of the legume species Vicia alpestris Steven originated from North Ossetia region in the Caucasus.</title>
        <authorList>
            <person name="Safronova V.I."/>
            <person name="Kuznetsova I.G."/>
            <person name="Sazanova A.L."/>
            <person name="Belimov A."/>
            <person name="Andronov E."/>
            <person name="Osledkin Y.S."/>
            <person name="Onishchuk O.P."/>
            <person name="Kurchak O.N."/>
            <person name="Shaposhnikov A.I."/>
            <person name="Willems A."/>
            <person name="Tikhonovich I.A."/>
        </authorList>
    </citation>
    <scope>NUCLEOTIDE SEQUENCE [LARGE SCALE GENOMIC DNA]</scope>
    <source>
        <strain evidence="4">V5/3M</strain>
        <plasmid evidence="4">unnamed2</plasmid>
    </source>
</reference>
<feature type="domain" description="Plastocyanin-like" evidence="3">
    <location>
        <begin position="1"/>
        <end position="84"/>
    </location>
</feature>
<geneLocation type="plasmid" evidence="4">
    <name>unnamed2</name>
</geneLocation>
<keyword evidence="4" id="KW-0614">Plasmid</keyword>
<evidence type="ECO:0000256" key="2">
    <source>
        <dbReference type="ARBA" id="ARBA00023002"/>
    </source>
</evidence>
<dbReference type="KEGG" id="moc:BB934_37755"/>
<evidence type="ECO:0000256" key="1">
    <source>
        <dbReference type="ARBA" id="ARBA00022723"/>
    </source>
</evidence>
<dbReference type="PROSITE" id="PS00079">
    <property type="entry name" value="MULTICOPPER_OXIDASE1"/>
    <property type="match status" value="1"/>
</dbReference>
<sequence>MQVRKGERVAITMRNTSMKAHPMHLHGHRFQVIVIEGVQLTGAVRDTVLVPPDNSVTVAYDADNAGTFAFHCHHLYHMAAGMMGFITYDGVAG</sequence>
<keyword evidence="2" id="KW-0560">Oxidoreductase</keyword>
<dbReference type="EMBL" id="CP016619">
    <property type="protein sequence ID" value="ANY84013.1"/>
    <property type="molecule type" value="Genomic_DNA"/>
</dbReference>
<dbReference type="Pfam" id="PF07731">
    <property type="entry name" value="Cu-oxidase_2"/>
    <property type="match status" value="1"/>
</dbReference>
<dbReference type="InterPro" id="IPR011706">
    <property type="entry name" value="Cu-oxidase_C"/>
</dbReference>
<dbReference type="SUPFAM" id="SSF49503">
    <property type="entry name" value="Cupredoxins"/>
    <property type="match status" value="1"/>
</dbReference>
<dbReference type="AlphaFoldDB" id="A0A1B2EVN6"/>
<dbReference type="GO" id="GO:0005507">
    <property type="term" value="F:copper ion binding"/>
    <property type="evidence" value="ECO:0007669"/>
    <property type="project" value="InterPro"/>
</dbReference>
<dbReference type="InterPro" id="IPR045087">
    <property type="entry name" value="Cu-oxidase_fam"/>
</dbReference>
<dbReference type="RefSeq" id="WP_335645680.1">
    <property type="nucleotide sequence ID" value="NZ_CP016619.1"/>
</dbReference>
<dbReference type="GO" id="GO:0016491">
    <property type="term" value="F:oxidoreductase activity"/>
    <property type="evidence" value="ECO:0007669"/>
    <property type="project" value="UniProtKB-KW"/>
</dbReference>
<dbReference type="PANTHER" id="PTHR11709">
    <property type="entry name" value="MULTI-COPPER OXIDASE"/>
    <property type="match status" value="1"/>
</dbReference>
<accession>A0A1B2EVN6</accession>
<dbReference type="Gene3D" id="2.60.40.420">
    <property type="entry name" value="Cupredoxins - blue copper proteins"/>
    <property type="match status" value="1"/>
</dbReference>
<evidence type="ECO:0000259" key="3">
    <source>
        <dbReference type="Pfam" id="PF07731"/>
    </source>
</evidence>
<keyword evidence="1" id="KW-0479">Metal-binding</keyword>
<evidence type="ECO:0000313" key="4">
    <source>
        <dbReference type="EMBL" id="ANY84013.1"/>
    </source>
</evidence>
<dbReference type="InterPro" id="IPR002355">
    <property type="entry name" value="Cu_oxidase_Cu_BS"/>
</dbReference>
<name>A0A1B2EVN6_9HYPH</name>
<dbReference type="InterPro" id="IPR008972">
    <property type="entry name" value="Cupredoxin"/>
</dbReference>
<protein>
    <recommendedName>
        <fullName evidence="3">Plastocyanin-like domain-containing protein</fullName>
    </recommendedName>
</protein>
<gene>
    <name evidence="4" type="ORF">BB934_37755</name>
</gene>
<dbReference type="PROSITE" id="PS00080">
    <property type="entry name" value="MULTICOPPER_OXIDASE2"/>
    <property type="match status" value="1"/>
</dbReference>
<proteinExistence type="predicted"/>
<organism evidence="4">
    <name type="scientific">Microvirga ossetica</name>
    <dbReference type="NCBI Taxonomy" id="1882682"/>
    <lineage>
        <taxon>Bacteria</taxon>
        <taxon>Pseudomonadati</taxon>
        <taxon>Pseudomonadota</taxon>
        <taxon>Alphaproteobacteria</taxon>
        <taxon>Hyphomicrobiales</taxon>
        <taxon>Methylobacteriaceae</taxon>
        <taxon>Microvirga</taxon>
    </lineage>
</organism>
<dbReference type="InterPro" id="IPR033138">
    <property type="entry name" value="Cu_oxidase_CS"/>
</dbReference>